<keyword evidence="3" id="KW-1185">Reference proteome</keyword>
<proteinExistence type="predicted"/>
<dbReference type="AlphaFoldDB" id="A0A2T0MBW3"/>
<sequence length="53" mass="6301">MGFSEPSSIRLCLNVSYDHKFRHIIWSCYPFIYFISLGISTDKQLVRYLLITQ</sequence>
<evidence type="ECO:0000256" key="1">
    <source>
        <dbReference type="SAM" id="Phobius"/>
    </source>
</evidence>
<gene>
    <name evidence="2" type="ORF">CLV81_3387</name>
</gene>
<reference evidence="2 3" key="1">
    <citation type="submission" date="2018-03" db="EMBL/GenBank/DDBJ databases">
        <title>Genomic Encyclopedia of Archaeal and Bacterial Type Strains, Phase II (KMG-II): from individual species to whole genera.</title>
        <authorList>
            <person name="Goeker M."/>
        </authorList>
    </citation>
    <scope>NUCLEOTIDE SEQUENCE [LARGE SCALE GENOMIC DNA]</scope>
    <source>
        <strain evidence="2 3">DSM 25027</strain>
    </source>
</reference>
<keyword evidence="1" id="KW-0472">Membrane</keyword>
<evidence type="ECO:0000313" key="3">
    <source>
        <dbReference type="Proteomes" id="UP000237640"/>
    </source>
</evidence>
<organism evidence="2 3">
    <name type="scientific">Flagellimonas meridianipacifica</name>
    <dbReference type="NCBI Taxonomy" id="1080225"/>
    <lineage>
        <taxon>Bacteria</taxon>
        <taxon>Pseudomonadati</taxon>
        <taxon>Bacteroidota</taxon>
        <taxon>Flavobacteriia</taxon>
        <taxon>Flavobacteriales</taxon>
        <taxon>Flavobacteriaceae</taxon>
        <taxon>Flagellimonas</taxon>
    </lineage>
</organism>
<accession>A0A2T0MBW3</accession>
<dbReference type="Proteomes" id="UP000237640">
    <property type="component" value="Unassembled WGS sequence"/>
</dbReference>
<keyword evidence="1" id="KW-0812">Transmembrane</keyword>
<keyword evidence="1" id="KW-1133">Transmembrane helix</keyword>
<feature type="transmembrane region" description="Helical" evidence="1">
    <location>
        <begin position="23"/>
        <end position="40"/>
    </location>
</feature>
<comment type="caution">
    <text evidence="2">The sequence shown here is derived from an EMBL/GenBank/DDBJ whole genome shotgun (WGS) entry which is preliminary data.</text>
</comment>
<dbReference type="EMBL" id="PVYX01000002">
    <property type="protein sequence ID" value="PRX54981.1"/>
    <property type="molecule type" value="Genomic_DNA"/>
</dbReference>
<protein>
    <submittedName>
        <fullName evidence="2">Uncharacterized protein</fullName>
    </submittedName>
</protein>
<name>A0A2T0MBW3_9FLAO</name>
<evidence type="ECO:0000313" key="2">
    <source>
        <dbReference type="EMBL" id="PRX54981.1"/>
    </source>
</evidence>